<feature type="domain" description="DUF8009" evidence="1">
    <location>
        <begin position="2"/>
        <end position="133"/>
    </location>
</feature>
<evidence type="ECO:0000313" key="2">
    <source>
        <dbReference type="EMBL" id="MFD1527137.1"/>
    </source>
</evidence>
<dbReference type="InterPro" id="IPR058322">
    <property type="entry name" value="DUF8009"/>
</dbReference>
<dbReference type="Proteomes" id="UP001597111">
    <property type="component" value="Unassembled WGS sequence"/>
</dbReference>
<name>A0ABD6B9M0_9EURY</name>
<keyword evidence="3" id="KW-1185">Reference proteome</keyword>
<dbReference type="EMBL" id="JBHUDH010000149">
    <property type="protein sequence ID" value="MFD1527137.1"/>
    <property type="molecule type" value="Genomic_DNA"/>
</dbReference>
<evidence type="ECO:0000313" key="3">
    <source>
        <dbReference type="Proteomes" id="UP001597111"/>
    </source>
</evidence>
<dbReference type="Pfam" id="PF26033">
    <property type="entry name" value="DUF8009"/>
    <property type="match status" value="1"/>
</dbReference>
<gene>
    <name evidence="2" type="ORF">ACFR9S_12685</name>
</gene>
<protein>
    <recommendedName>
        <fullName evidence="1">DUF8009 domain-containing protein</fullName>
    </recommendedName>
</protein>
<accession>A0ABD6B9M0</accession>
<dbReference type="RefSeq" id="WP_379732061.1">
    <property type="nucleotide sequence ID" value="NZ_JBHSWZ010000196.1"/>
</dbReference>
<organism evidence="2 3">
    <name type="scientific">Halolamina salina</name>
    <dbReference type="NCBI Taxonomy" id="1220023"/>
    <lineage>
        <taxon>Archaea</taxon>
        <taxon>Methanobacteriati</taxon>
        <taxon>Methanobacteriota</taxon>
        <taxon>Stenosarchaea group</taxon>
        <taxon>Halobacteria</taxon>
        <taxon>Halobacteriales</taxon>
        <taxon>Haloferacaceae</taxon>
    </lineage>
</organism>
<sequence length="133" mass="15320">MSTDPTRIRSLAVHRDDVLTALEARARDRDPAVLRLVAPFSGRMRARLHVAREDAGPEEIHIEPATFVADPPAFPSVDETEDRLRAADEYDLDRHREAHQRAVDRWRDRVEDRLRDRLTLPGTDHEVTVHYLG</sequence>
<proteinExistence type="predicted"/>
<comment type="caution">
    <text evidence="2">The sequence shown here is derived from an EMBL/GenBank/DDBJ whole genome shotgun (WGS) entry which is preliminary data.</text>
</comment>
<reference evidence="2 3" key="1">
    <citation type="journal article" date="2019" name="Int. J. Syst. Evol. Microbiol.">
        <title>The Global Catalogue of Microorganisms (GCM) 10K type strain sequencing project: providing services to taxonomists for standard genome sequencing and annotation.</title>
        <authorList>
            <consortium name="The Broad Institute Genomics Platform"/>
            <consortium name="The Broad Institute Genome Sequencing Center for Infectious Disease"/>
            <person name="Wu L."/>
            <person name="Ma J."/>
        </authorList>
    </citation>
    <scope>NUCLEOTIDE SEQUENCE [LARGE SCALE GENOMIC DNA]</scope>
    <source>
        <strain evidence="2 3">CGMCC 1.12285</strain>
    </source>
</reference>
<dbReference type="AlphaFoldDB" id="A0ABD6B9M0"/>
<evidence type="ECO:0000259" key="1">
    <source>
        <dbReference type="Pfam" id="PF26033"/>
    </source>
</evidence>